<protein>
    <submittedName>
        <fullName evidence="9">DNA-invertase from lambdoid prophage E14</fullName>
    </submittedName>
</protein>
<evidence type="ECO:0000313" key="9">
    <source>
        <dbReference type="EMBL" id="EKF39870.1"/>
    </source>
</evidence>
<dbReference type="SMART" id="SM00857">
    <property type="entry name" value="Resolvase"/>
    <property type="match status" value="1"/>
</dbReference>
<evidence type="ECO:0000256" key="7">
    <source>
        <dbReference type="PROSITE-ProRule" id="PRU10137"/>
    </source>
</evidence>
<accession>K2NK96</accession>
<dbReference type="PANTHER" id="PTHR30461">
    <property type="entry name" value="DNA-INVERTASE FROM LAMBDOID PROPHAGE"/>
    <property type="match status" value="1"/>
</dbReference>
<dbReference type="InterPro" id="IPR050639">
    <property type="entry name" value="SSR_resolvase"/>
</dbReference>
<dbReference type="PATRIC" id="fig|1231190.3.peg.4883"/>
<evidence type="ECO:0000313" key="10">
    <source>
        <dbReference type="Proteomes" id="UP000007374"/>
    </source>
</evidence>
<dbReference type="OrthoDB" id="9800103at2"/>
<dbReference type="Pfam" id="PF00239">
    <property type="entry name" value="Resolvase"/>
    <property type="match status" value="1"/>
</dbReference>
<dbReference type="EMBL" id="AMSI01000037">
    <property type="protein sequence ID" value="EKF39870.1"/>
    <property type="molecule type" value="Genomic_DNA"/>
</dbReference>
<dbReference type="CDD" id="cd03768">
    <property type="entry name" value="SR_ResInv"/>
    <property type="match status" value="1"/>
</dbReference>
<evidence type="ECO:0000256" key="5">
    <source>
        <dbReference type="ARBA" id="ARBA00023172"/>
    </source>
</evidence>
<dbReference type="eggNOG" id="COG1961">
    <property type="taxonomic scope" value="Bacteria"/>
</dbReference>
<dbReference type="GO" id="GO:0015074">
    <property type="term" value="P:DNA integration"/>
    <property type="evidence" value="ECO:0007669"/>
    <property type="project" value="UniProtKB-KW"/>
</dbReference>
<gene>
    <name evidence="9" type="ORF">NA8A_23734</name>
</gene>
<dbReference type="RefSeq" id="WP_009452988.1">
    <property type="nucleotide sequence ID" value="NZ_AMSI01000037.1"/>
</dbReference>
<evidence type="ECO:0000256" key="6">
    <source>
        <dbReference type="PIRSR" id="PIRSR606118-50"/>
    </source>
</evidence>
<dbReference type="Proteomes" id="UP000007374">
    <property type="component" value="Unassembled WGS sequence"/>
</dbReference>
<feature type="domain" description="Resolvase/invertase-type recombinase catalytic" evidence="8">
    <location>
        <begin position="2"/>
        <end position="136"/>
    </location>
</feature>
<evidence type="ECO:0000256" key="4">
    <source>
        <dbReference type="ARBA" id="ARBA00023125"/>
    </source>
</evidence>
<evidence type="ECO:0000256" key="2">
    <source>
        <dbReference type="ARBA" id="ARBA00022908"/>
    </source>
</evidence>
<reference evidence="9 10" key="1">
    <citation type="journal article" date="2012" name="J. Bacteriol.">
        <title>Genome Sequence of Nitratireductor indicus Type Strain C115.</title>
        <authorList>
            <person name="Lai Q."/>
            <person name="Li G."/>
            <person name="Yu Z."/>
            <person name="Shao Z."/>
        </authorList>
    </citation>
    <scope>NUCLEOTIDE SEQUENCE [LARGE SCALE GENOMIC DNA]</scope>
    <source>
        <strain evidence="9 10">C115</strain>
    </source>
</reference>
<dbReference type="SUPFAM" id="SSF53041">
    <property type="entry name" value="Resolvase-like"/>
    <property type="match status" value="1"/>
</dbReference>
<keyword evidence="2" id="KW-0229">DNA integration</keyword>
<dbReference type="PANTHER" id="PTHR30461:SF2">
    <property type="entry name" value="SERINE RECOMBINASE PINE-RELATED"/>
    <property type="match status" value="1"/>
</dbReference>
<keyword evidence="3" id="KW-0230">DNA invertase</keyword>
<dbReference type="InterPro" id="IPR036162">
    <property type="entry name" value="Resolvase-like_N_sf"/>
</dbReference>
<dbReference type="GO" id="GO:0000150">
    <property type="term" value="F:DNA strand exchange activity"/>
    <property type="evidence" value="ECO:0007669"/>
    <property type="project" value="UniProtKB-KW"/>
</dbReference>
<evidence type="ECO:0000256" key="3">
    <source>
        <dbReference type="ARBA" id="ARBA00023100"/>
    </source>
</evidence>
<name>K2NK96_9HYPH</name>
<dbReference type="Gene3D" id="3.40.50.1390">
    <property type="entry name" value="Resolvase, N-terminal catalytic domain"/>
    <property type="match status" value="1"/>
</dbReference>
<evidence type="ECO:0000259" key="8">
    <source>
        <dbReference type="PROSITE" id="PS51736"/>
    </source>
</evidence>
<keyword evidence="4" id="KW-0238">DNA-binding</keyword>
<organism evidence="9 10">
    <name type="scientific">Nitratireductor indicus C115</name>
    <dbReference type="NCBI Taxonomy" id="1231190"/>
    <lineage>
        <taxon>Bacteria</taxon>
        <taxon>Pseudomonadati</taxon>
        <taxon>Pseudomonadota</taxon>
        <taxon>Alphaproteobacteria</taxon>
        <taxon>Hyphomicrobiales</taxon>
        <taxon>Phyllobacteriaceae</taxon>
        <taxon>Nitratireductor</taxon>
    </lineage>
</organism>
<dbReference type="FunFam" id="3.40.50.1390:FF:000001">
    <property type="entry name" value="DNA recombinase"/>
    <property type="match status" value="1"/>
</dbReference>
<dbReference type="PROSITE" id="PS51736">
    <property type="entry name" value="RECOMBINASES_3"/>
    <property type="match status" value="1"/>
</dbReference>
<evidence type="ECO:0000256" key="1">
    <source>
        <dbReference type="ARBA" id="ARBA00009913"/>
    </source>
</evidence>
<keyword evidence="10" id="KW-1185">Reference proteome</keyword>
<sequence>MEMIGYARVSTSEQNLDLQLAALQAAGCSRVHTDQGISGADFERPGLAATLDELCPDDTLVVWRLDRLGRSLIDLIRLVTDLGARQVEFRSLSEAIDTSSSGGRLLFHLLAAMAEFERSLISERTKAGMAAARARGCRIGRRPAMTQRQEARLAIEHGTTSIEAVATQYGIHPRTVLRTLKGSRHEDAVG</sequence>
<dbReference type="PROSITE" id="PS00397">
    <property type="entry name" value="RECOMBINASES_1"/>
    <property type="match status" value="1"/>
</dbReference>
<comment type="similarity">
    <text evidence="1">Belongs to the site-specific recombinase resolvase family.</text>
</comment>
<dbReference type="STRING" id="721133.SAMN05216176_104244"/>
<dbReference type="AlphaFoldDB" id="K2NK96"/>
<dbReference type="InterPro" id="IPR006118">
    <property type="entry name" value="Recombinase_CS"/>
</dbReference>
<dbReference type="InterPro" id="IPR006119">
    <property type="entry name" value="Resolv_N"/>
</dbReference>
<dbReference type="GO" id="GO:0003677">
    <property type="term" value="F:DNA binding"/>
    <property type="evidence" value="ECO:0007669"/>
    <property type="project" value="UniProtKB-KW"/>
</dbReference>
<feature type="active site" description="O-(5'-phospho-DNA)-serine intermediate" evidence="6 7">
    <location>
        <position position="10"/>
    </location>
</feature>
<comment type="caution">
    <text evidence="9">The sequence shown here is derived from an EMBL/GenBank/DDBJ whole genome shotgun (WGS) entry which is preliminary data.</text>
</comment>
<proteinExistence type="inferred from homology"/>
<keyword evidence="5" id="KW-0233">DNA recombination</keyword>